<protein>
    <submittedName>
        <fullName evidence="1">Transporter substrate-binding domain-containing protein</fullName>
    </submittedName>
</protein>
<gene>
    <name evidence="1" type="ORF">PGX00_19885</name>
</gene>
<comment type="caution">
    <text evidence="1">The sequence shown here is derived from an EMBL/GenBank/DDBJ whole genome shotgun (WGS) entry which is preliminary data.</text>
</comment>
<accession>A0ABT4YXB1</accession>
<name>A0ABT4YXB1_9VIBR</name>
<dbReference type="RefSeq" id="WP_272139827.1">
    <property type="nucleotide sequence ID" value="NZ_JAQLOI010000003.1"/>
</dbReference>
<dbReference type="EMBL" id="JAQLOI010000003">
    <property type="protein sequence ID" value="MDB1125796.1"/>
    <property type="molecule type" value="Genomic_DNA"/>
</dbReference>
<evidence type="ECO:0000313" key="2">
    <source>
        <dbReference type="Proteomes" id="UP001210678"/>
    </source>
</evidence>
<evidence type="ECO:0000313" key="1">
    <source>
        <dbReference type="EMBL" id="MDB1125796.1"/>
    </source>
</evidence>
<sequence length="236" mass="27254">MRSISLVFLTLLFLPGFALSEDKLEYARIAYSPIQNVAERLLKLVYERAGIEMEIVQLPAKRASFETGSGDKDGEILRILTYGTDKTGLYRIPYPLGFVKTRLYARVGDKTIDVNQLREYKIAVVKGIRHTNEFVQSYPYIYYLKDVNILMKQLDRGKVDVAVVSEINARFELNKHPKTNIEPISDPVKVQAGYHYINERHTETIKKIESIMKEMTESGELLKLWNQYVEELIQSN</sequence>
<organism evidence="1 2">
    <name type="scientific">Vibrio algarum</name>
    <dbReference type="NCBI Taxonomy" id="3020714"/>
    <lineage>
        <taxon>Bacteria</taxon>
        <taxon>Pseudomonadati</taxon>
        <taxon>Pseudomonadota</taxon>
        <taxon>Gammaproteobacteria</taxon>
        <taxon>Vibrionales</taxon>
        <taxon>Vibrionaceae</taxon>
        <taxon>Vibrio</taxon>
    </lineage>
</organism>
<proteinExistence type="predicted"/>
<reference evidence="1 2" key="1">
    <citation type="submission" date="2023-01" db="EMBL/GenBank/DDBJ databases">
        <title>Vibrio sp. KJ40-1 sp.nov, isolated from marine algae.</title>
        <authorList>
            <person name="Butt M."/>
            <person name="Kim J.M.J."/>
            <person name="Jeon C.O.C."/>
        </authorList>
    </citation>
    <scope>NUCLEOTIDE SEQUENCE [LARGE SCALE GENOMIC DNA]</scope>
    <source>
        <strain evidence="1 2">KJ40-1</strain>
    </source>
</reference>
<dbReference type="Proteomes" id="UP001210678">
    <property type="component" value="Unassembled WGS sequence"/>
</dbReference>
<dbReference type="SUPFAM" id="SSF53850">
    <property type="entry name" value="Periplasmic binding protein-like II"/>
    <property type="match status" value="1"/>
</dbReference>
<keyword evidence="2" id="KW-1185">Reference proteome</keyword>
<dbReference type="Gene3D" id="3.40.190.10">
    <property type="entry name" value="Periplasmic binding protein-like II"/>
    <property type="match status" value="2"/>
</dbReference>